<feature type="transmembrane region" description="Helical" evidence="8">
    <location>
        <begin position="111"/>
        <end position="128"/>
    </location>
</feature>
<evidence type="ECO:0000313" key="10">
    <source>
        <dbReference type="Proteomes" id="UP000238916"/>
    </source>
</evidence>
<dbReference type="OrthoDB" id="9792889at2"/>
<dbReference type="Proteomes" id="UP000238916">
    <property type="component" value="Unassembled WGS sequence"/>
</dbReference>
<accession>A0A2U3JX51</accession>
<dbReference type="PANTHER" id="PTHR30472">
    <property type="entry name" value="FERRIC ENTEROBACTIN TRANSPORT SYSTEM PERMEASE PROTEIN"/>
    <property type="match status" value="1"/>
</dbReference>
<dbReference type="FunFam" id="1.10.3470.10:FF:000001">
    <property type="entry name" value="Vitamin B12 ABC transporter permease BtuC"/>
    <property type="match status" value="1"/>
</dbReference>
<feature type="transmembrane region" description="Helical" evidence="8">
    <location>
        <begin position="327"/>
        <end position="346"/>
    </location>
</feature>
<feature type="transmembrane region" description="Helical" evidence="8">
    <location>
        <begin position="258"/>
        <end position="285"/>
    </location>
</feature>
<feature type="transmembrane region" description="Helical" evidence="8">
    <location>
        <begin position="21"/>
        <end position="46"/>
    </location>
</feature>
<keyword evidence="3" id="KW-0813">Transport</keyword>
<reference evidence="10" key="1">
    <citation type="submission" date="2018-02" db="EMBL/GenBank/DDBJ databases">
        <authorList>
            <person name="Hausmann B."/>
        </authorList>
    </citation>
    <scope>NUCLEOTIDE SEQUENCE [LARGE SCALE GENOMIC DNA]</scope>
    <source>
        <strain evidence="10">Peat soil MAG SbF1</strain>
    </source>
</reference>
<feature type="transmembrane region" description="Helical" evidence="8">
    <location>
        <begin position="79"/>
        <end position="99"/>
    </location>
</feature>
<evidence type="ECO:0000256" key="6">
    <source>
        <dbReference type="ARBA" id="ARBA00022989"/>
    </source>
</evidence>
<gene>
    <name evidence="9" type="ORF">SBF1_110044</name>
</gene>
<dbReference type="SUPFAM" id="SSF81345">
    <property type="entry name" value="ABC transporter involved in vitamin B12 uptake, BtuC"/>
    <property type="match status" value="1"/>
</dbReference>
<name>A0A2U3JX51_9FIRM</name>
<dbReference type="GO" id="GO:0022857">
    <property type="term" value="F:transmembrane transporter activity"/>
    <property type="evidence" value="ECO:0007669"/>
    <property type="project" value="InterPro"/>
</dbReference>
<feature type="transmembrane region" description="Helical" evidence="8">
    <location>
        <begin position="297"/>
        <end position="315"/>
    </location>
</feature>
<dbReference type="Gene3D" id="1.10.3470.10">
    <property type="entry name" value="ABC transporter involved in vitamin B12 uptake, BtuC"/>
    <property type="match status" value="1"/>
</dbReference>
<organism evidence="9 10">
    <name type="scientific">Candidatus Desulfosporosinus infrequens</name>
    <dbReference type="NCBI Taxonomy" id="2043169"/>
    <lineage>
        <taxon>Bacteria</taxon>
        <taxon>Bacillati</taxon>
        <taxon>Bacillota</taxon>
        <taxon>Clostridia</taxon>
        <taxon>Eubacteriales</taxon>
        <taxon>Desulfitobacteriaceae</taxon>
        <taxon>Desulfosporosinus</taxon>
    </lineage>
</organism>
<dbReference type="InterPro" id="IPR000522">
    <property type="entry name" value="ABC_transptr_permease_BtuC"/>
</dbReference>
<dbReference type="PANTHER" id="PTHR30472:SF70">
    <property type="entry name" value="MOLYBDATE IMPORT SYSTEM PERMEASE PROTEIN MOLB"/>
    <property type="match status" value="1"/>
</dbReference>
<keyword evidence="7 8" id="KW-0472">Membrane</keyword>
<proteinExistence type="inferred from homology"/>
<comment type="subcellular location">
    <subcellularLocation>
        <location evidence="1">Cell membrane</location>
        <topology evidence="1">Multi-pass membrane protein</topology>
    </subcellularLocation>
</comment>
<feature type="transmembrane region" description="Helical" evidence="8">
    <location>
        <begin position="210"/>
        <end position="232"/>
    </location>
</feature>
<evidence type="ECO:0000256" key="1">
    <source>
        <dbReference type="ARBA" id="ARBA00004651"/>
    </source>
</evidence>
<sequence>MIKHNAVTADARPKVKARKSGLVLVILFLVLIVIFLWSFTVGRFAVPLPELLTVFFRKMFGLPATWSDTTETVLFNIRIPRIIVALIIGAALSASGAAYQGLFRNPMVSPDILGASAGAGFGAAMAILMSAGAITIQLAAFAFGIIAVMLTYLISRMIGKNNNSVLILVLTGMVVSSLFSAFISLAKYTADPNNKLPEIAYWLMGGLTSITSKNVMLMLVPFVIGIVPILLLRYKLNALAFGEEEAQALGVDTKKIRFVYIICATLLTASSVAAGGMIGWVGLVIPHLARMLVGPNLKYMLPASVLLGGAYLLLIDDISRTFFTVEIPLSILTAIVGAPFFIYLLVKGRNSWT</sequence>
<dbReference type="EMBL" id="OMOF01000013">
    <property type="protein sequence ID" value="SPF31918.1"/>
    <property type="molecule type" value="Genomic_DNA"/>
</dbReference>
<protein>
    <submittedName>
        <fullName evidence="9">FecCD transport family protein</fullName>
    </submittedName>
</protein>
<keyword evidence="6 8" id="KW-1133">Transmembrane helix</keyword>
<evidence type="ECO:0000256" key="3">
    <source>
        <dbReference type="ARBA" id="ARBA00022448"/>
    </source>
</evidence>
<dbReference type="AlphaFoldDB" id="A0A2U3JX51"/>
<dbReference type="CDD" id="cd06550">
    <property type="entry name" value="TM_ABC_iron-siderophores_like"/>
    <property type="match status" value="1"/>
</dbReference>
<evidence type="ECO:0000313" key="9">
    <source>
        <dbReference type="EMBL" id="SPF31918.1"/>
    </source>
</evidence>
<dbReference type="GO" id="GO:0033214">
    <property type="term" value="P:siderophore-iron import into cell"/>
    <property type="evidence" value="ECO:0007669"/>
    <property type="project" value="TreeGrafter"/>
</dbReference>
<evidence type="ECO:0000256" key="5">
    <source>
        <dbReference type="ARBA" id="ARBA00022692"/>
    </source>
</evidence>
<evidence type="ECO:0000256" key="4">
    <source>
        <dbReference type="ARBA" id="ARBA00022475"/>
    </source>
</evidence>
<dbReference type="GO" id="GO:0005886">
    <property type="term" value="C:plasma membrane"/>
    <property type="evidence" value="ECO:0007669"/>
    <property type="project" value="UniProtKB-SubCell"/>
</dbReference>
<dbReference type="InterPro" id="IPR037294">
    <property type="entry name" value="ABC_BtuC-like"/>
</dbReference>
<keyword evidence="5 8" id="KW-0812">Transmembrane</keyword>
<dbReference type="Pfam" id="PF01032">
    <property type="entry name" value="FecCD"/>
    <property type="match status" value="1"/>
</dbReference>
<evidence type="ECO:0000256" key="7">
    <source>
        <dbReference type="ARBA" id="ARBA00023136"/>
    </source>
</evidence>
<evidence type="ECO:0000256" key="8">
    <source>
        <dbReference type="SAM" id="Phobius"/>
    </source>
</evidence>
<comment type="similarity">
    <text evidence="2">Belongs to the binding-protein-dependent transport system permease family. FecCD subfamily.</text>
</comment>
<feature type="transmembrane region" description="Helical" evidence="8">
    <location>
        <begin position="166"/>
        <end position="190"/>
    </location>
</feature>
<feature type="transmembrane region" description="Helical" evidence="8">
    <location>
        <begin position="134"/>
        <end position="154"/>
    </location>
</feature>
<evidence type="ECO:0000256" key="2">
    <source>
        <dbReference type="ARBA" id="ARBA00007935"/>
    </source>
</evidence>
<keyword evidence="4" id="KW-1003">Cell membrane</keyword>